<dbReference type="GO" id="GO:0006355">
    <property type="term" value="P:regulation of DNA-templated transcription"/>
    <property type="evidence" value="ECO:0007669"/>
    <property type="project" value="InterPro"/>
</dbReference>
<evidence type="ECO:0000256" key="1">
    <source>
        <dbReference type="SAM" id="Coils"/>
    </source>
</evidence>
<dbReference type="InterPro" id="IPR026191">
    <property type="entry name" value="LRIF1"/>
</dbReference>
<reference evidence="3" key="1">
    <citation type="journal article" date="2022" name="bioRxiv">
        <title>Sequencing and chromosome-scale assembly of the giantPleurodeles waltlgenome.</title>
        <authorList>
            <person name="Brown T."/>
            <person name="Elewa A."/>
            <person name="Iarovenko S."/>
            <person name="Subramanian E."/>
            <person name="Araus A.J."/>
            <person name="Petzold A."/>
            <person name="Susuki M."/>
            <person name="Suzuki K.-i.T."/>
            <person name="Hayashi T."/>
            <person name="Toyoda A."/>
            <person name="Oliveira C."/>
            <person name="Osipova E."/>
            <person name="Leigh N.D."/>
            <person name="Simon A."/>
            <person name="Yun M.H."/>
        </authorList>
    </citation>
    <scope>NUCLEOTIDE SEQUENCE</scope>
    <source>
        <strain evidence="3">20211129_DDA</strain>
        <tissue evidence="3">Liver</tissue>
    </source>
</reference>
<feature type="compositionally biased region" description="Polar residues" evidence="2">
    <location>
        <begin position="911"/>
        <end position="922"/>
    </location>
</feature>
<keyword evidence="4" id="KW-1185">Reference proteome</keyword>
<protein>
    <recommendedName>
        <fullName evidence="5">Ligand-dependent nuclear receptor-interacting factor 1</fullName>
    </recommendedName>
</protein>
<organism evidence="3 4">
    <name type="scientific">Pleurodeles waltl</name>
    <name type="common">Iberian ribbed newt</name>
    <dbReference type="NCBI Taxonomy" id="8319"/>
    <lineage>
        <taxon>Eukaryota</taxon>
        <taxon>Metazoa</taxon>
        <taxon>Chordata</taxon>
        <taxon>Craniata</taxon>
        <taxon>Vertebrata</taxon>
        <taxon>Euteleostomi</taxon>
        <taxon>Amphibia</taxon>
        <taxon>Batrachia</taxon>
        <taxon>Caudata</taxon>
        <taxon>Salamandroidea</taxon>
        <taxon>Salamandridae</taxon>
        <taxon>Pleurodelinae</taxon>
        <taxon>Pleurodeles</taxon>
    </lineage>
</organism>
<proteinExistence type="predicted"/>
<dbReference type="Pfam" id="PF15741">
    <property type="entry name" value="LRIF1"/>
    <property type="match status" value="2"/>
</dbReference>
<feature type="region of interest" description="Disordered" evidence="2">
    <location>
        <begin position="663"/>
        <end position="683"/>
    </location>
</feature>
<dbReference type="Proteomes" id="UP001066276">
    <property type="component" value="Chromosome 8"/>
</dbReference>
<feature type="region of interest" description="Disordered" evidence="2">
    <location>
        <begin position="1"/>
        <end position="21"/>
    </location>
</feature>
<feature type="coiled-coil region" evidence="1">
    <location>
        <begin position="945"/>
        <end position="972"/>
    </location>
</feature>
<feature type="compositionally biased region" description="Pro residues" evidence="2">
    <location>
        <begin position="9"/>
        <end position="18"/>
    </location>
</feature>
<evidence type="ECO:0000313" key="3">
    <source>
        <dbReference type="EMBL" id="KAJ1120558.1"/>
    </source>
</evidence>
<keyword evidence="1" id="KW-0175">Coiled coil</keyword>
<dbReference type="PANTHER" id="PTHR16131">
    <property type="entry name" value="LIGAND-DEPENDENT NUCLEAR RECEPTOR-INTERACTING FACTOR 1"/>
    <property type="match status" value="1"/>
</dbReference>
<evidence type="ECO:0008006" key="5">
    <source>
        <dbReference type="Google" id="ProtNLM"/>
    </source>
</evidence>
<dbReference type="AlphaFoldDB" id="A0AAV7P1R2"/>
<dbReference type="GO" id="GO:0042974">
    <property type="term" value="F:nuclear retinoic acid receptor binding"/>
    <property type="evidence" value="ECO:0007669"/>
    <property type="project" value="InterPro"/>
</dbReference>
<name>A0AAV7P1R2_PLEWA</name>
<comment type="caution">
    <text evidence="3">The sequence shown here is derived from an EMBL/GenBank/DDBJ whole genome shotgun (WGS) entry which is preliminary data.</text>
</comment>
<feature type="region of interest" description="Disordered" evidence="2">
    <location>
        <begin position="712"/>
        <end position="744"/>
    </location>
</feature>
<sequence>MSQFRQAGAPPPEAPPTAPDSAQSIAVGGIYKIINTSVLEGKNVLKLVPVSTSSVTTSSANASISSPQSASLNVPFSSITTVPLVHVPIVQHLNTGRSILASQTDHPGLVHNIAIECSTSSLHGTTVPVDKPLMHQRTVPLPLSAKPGDVPCMAVKPNNLPGTMSYPVLSSGHQLQIPANAEVKTVSASSLPHAVQQKILATAAASASGAQCSRMPSVIYMSPVNTVKTDTTKRLPTLYPKPQILHSAPLIYAQPQDPKGCSTTDVKSSNSEVCQGSPMKWVVHDTLQPESQCLVPVKSSNSIASRILKSLTDMKAAENISANVIPLCPTSTSTTTASITPVKENALVMYNGKFYLLAKKGMDVFSNECEKTSSSNIKTPDKPTEGALTADSVNNISNKVVDMVLSKNRNPPPPAGSMQTCINSEVSSQLKAKETPVPAQGVAIPGNKDNHPRIVSTIKINTNGKCSIKSSCSENSENSTLAINECVTPEKNDPLKNLSSRSDTPVSLNGEEMAVSTKPSNLTSIDNLGLSLGLLKEIKVNLERIPVDVIECCSKKTEERLKCSIAPSKEEDDAVFERKMDGMMKEVIMECEPEMREKNISNLSDNLGKTQINKSEENTPKDSKITSIVQPILYQAASDLSKHVNASLQIVVSKKMEMEDNVDSAARPVTKDTFTPGEHDKTTITPLPVVHQAASIEPSKLQKATSNLKLVVSKERKPQSGDVSTPGILERSSSAEEGPSNVNVENTNVHVPILDQTSVNLDVQDQRSVVGPLKRKFKLMDNIVKPKRKHVLESYTLNNNVVSDSMGPNNSQQVDDHVKLKVYKKRKSKHHNITNTKRNESDTACTLIKDSEINSTRLSVDECDVHEESSASISLQSLQEPLSPRLDFLEVEQASSPSTSPVREEPDRSPSPETWRSTAWSSEKPVASSSKCLPVLQCEIDETIREERIRRLKDLLKEREQAVEAIRKTMLNV</sequence>
<gene>
    <name evidence="3" type="ORF">NDU88_008722</name>
</gene>
<feature type="region of interest" description="Disordered" evidence="2">
    <location>
        <begin position="892"/>
        <end position="922"/>
    </location>
</feature>
<dbReference type="PANTHER" id="PTHR16131:SF2">
    <property type="entry name" value="LIGAND-DEPENDENT NUCLEAR RECEPTOR-INTERACTING FACTOR 1"/>
    <property type="match status" value="1"/>
</dbReference>
<evidence type="ECO:0000313" key="4">
    <source>
        <dbReference type="Proteomes" id="UP001066276"/>
    </source>
</evidence>
<dbReference type="EMBL" id="JANPWB010000012">
    <property type="protein sequence ID" value="KAJ1120558.1"/>
    <property type="molecule type" value="Genomic_DNA"/>
</dbReference>
<accession>A0AAV7P1R2</accession>
<evidence type="ECO:0000256" key="2">
    <source>
        <dbReference type="SAM" id="MobiDB-lite"/>
    </source>
</evidence>